<dbReference type="GO" id="GO:0008270">
    <property type="term" value="F:zinc ion binding"/>
    <property type="evidence" value="ECO:0007669"/>
    <property type="project" value="UniProtKB-KW"/>
</dbReference>
<protein>
    <recommendedName>
        <fullName evidence="9">Large ribosomal subunit protein mL49</fullName>
    </recommendedName>
    <alternativeName>
        <fullName evidence="10">39S ribosomal protein L49, mitochondrial</fullName>
    </alternativeName>
</protein>
<dbReference type="SMART" id="SM00184">
    <property type="entry name" value="RING"/>
    <property type="match status" value="1"/>
</dbReference>
<feature type="domain" description="RING-type" evidence="12">
    <location>
        <begin position="53"/>
        <end position="96"/>
    </location>
</feature>
<evidence type="ECO:0000259" key="12">
    <source>
        <dbReference type="PROSITE" id="PS50089"/>
    </source>
</evidence>
<dbReference type="Gene3D" id="3.30.40.10">
    <property type="entry name" value="Zinc/RING finger domain, C3HC4 (zinc finger)"/>
    <property type="match status" value="1"/>
</dbReference>
<keyword evidence="7" id="KW-0496">Mitochondrion</keyword>
<name>A0A238C4T1_9BILA</name>
<dbReference type="Pfam" id="PF05046">
    <property type="entry name" value="Img2"/>
    <property type="match status" value="1"/>
</dbReference>
<dbReference type="GO" id="GO:0003735">
    <property type="term" value="F:structural constituent of ribosome"/>
    <property type="evidence" value="ECO:0007669"/>
    <property type="project" value="InterPro"/>
</dbReference>
<evidence type="ECO:0000256" key="3">
    <source>
        <dbReference type="ARBA" id="ARBA00022723"/>
    </source>
</evidence>
<keyword evidence="6" id="KW-0689">Ribosomal protein</keyword>
<dbReference type="Proteomes" id="UP000242913">
    <property type="component" value="Unassembled WGS sequence"/>
</dbReference>
<dbReference type="InterPro" id="IPR001841">
    <property type="entry name" value="Znf_RING"/>
</dbReference>
<gene>
    <name evidence="13" type="ORF">X798_00687</name>
</gene>
<accession>A0A238C4T1</accession>
<evidence type="ECO:0000256" key="11">
    <source>
        <dbReference type="PROSITE-ProRule" id="PRU00175"/>
    </source>
</evidence>
<dbReference type="InterPro" id="IPR027370">
    <property type="entry name" value="Znf-RING_euk"/>
</dbReference>
<evidence type="ECO:0000313" key="13">
    <source>
        <dbReference type="EMBL" id="OZC12166.1"/>
    </source>
</evidence>
<dbReference type="Gene3D" id="3.30.780.10">
    <property type="entry name" value="SUI1-like domain"/>
    <property type="match status" value="1"/>
</dbReference>
<dbReference type="PANTHER" id="PTHR13477:SF0">
    <property type="entry name" value="LARGE RIBOSOMAL SUBUNIT PROTEIN ML49"/>
    <property type="match status" value="1"/>
</dbReference>
<dbReference type="GO" id="GO:0005762">
    <property type="term" value="C:mitochondrial large ribosomal subunit"/>
    <property type="evidence" value="ECO:0007669"/>
    <property type="project" value="TreeGrafter"/>
</dbReference>
<dbReference type="EMBL" id="KZ269978">
    <property type="protein sequence ID" value="OZC12166.1"/>
    <property type="molecule type" value="Genomic_DNA"/>
</dbReference>
<evidence type="ECO:0000313" key="14">
    <source>
        <dbReference type="Proteomes" id="UP000242913"/>
    </source>
</evidence>
<dbReference type="FunFam" id="3.30.780.10:FF:000009">
    <property type="entry name" value="39S ribosomal protein L49, mitochondrial"/>
    <property type="match status" value="1"/>
</dbReference>
<keyword evidence="3" id="KW-0479">Metal-binding</keyword>
<keyword evidence="5" id="KW-0862">Zinc</keyword>
<evidence type="ECO:0000256" key="10">
    <source>
        <dbReference type="ARBA" id="ARBA00035545"/>
    </source>
</evidence>
<dbReference type="PROSITE" id="PS00518">
    <property type="entry name" value="ZF_RING_1"/>
    <property type="match status" value="1"/>
</dbReference>
<comment type="subcellular location">
    <subcellularLocation>
        <location evidence="1">Mitochondrion</location>
    </subcellularLocation>
</comment>
<sequence>MIMDILPSLSDSSASSESLSSSISSASLPNHLSLKMIEDEGRSDAFLLEAMVCSICFAIFNEPKQLQCGHSFCAKCIDRLYDVHGADQKYTCPLCRAHFNSPPVVNYSLKSLISRIKEKDAMVKYCHQCSKATKPEDQYCCDDCNHINRVERICCGLCVINGHAKMGHTISKYGESKERVKTAQQELKEMIISIVQFLKQCKELTIDRLNCVDDLFKLLDGHYAQFKMVETALNTDEFMSKKDIEIRLEHARRLHGIYMRCASEFAGFMNNMFNEITVLIEKTGVELAGHAIYGDIVDKRESIAQSAQEQTQSWFEYQRTGRVSVLCSALARRNAAIARRHLMTYSPRSESEIIVNVIPPILSATHATSILPISRNGRFMLRHSLKWTKNTVELTKCHCRKITNKENATSSSEVWDDPWRAAIPKREHTRSRAVEIAVDWKYIQRLMPQKLIPDVPKHDTYPTPSGWRPPKPRPDLTFYVERNRDHLLPLYLETRRDQLDPKILEFEYVELVLVKKIHGDLFECEKKIREYLEGYLQHPIATHIDELKGFIRIKGADRAVVEQCLYDFGF</sequence>
<evidence type="ECO:0000256" key="2">
    <source>
        <dbReference type="ARBA" id="ARBA00005677"/>
    </source>
</evidence>
<dbReference type="InterPro" id="IPR007740">
    <property type="entry name" value="Ribosomal_mL49"/>
</dbReference>
<reference evidence="13 14" key="1">
    <citation type="submission" date="2015-12" db="EMBL/GenBank/DDBJ databases">
        <title>Draft genome of the nematode, Onchocerca flexuosa.</title>
        <authorList>
            <person name="Mitreva M."/>
        </authorList>
    </citation>
    <scope>NUCLEOTIDE SEQUENCE [LARGE SCALE GENOMIC DNA]</scope>
    <source>
        <strain evidence="13">Red Deer</strain>
    </source>
</reference>
<evidence type="ECO:0000256" key="5">
    <source>
        <dbReference type="ARBA" id="ARBA00022833"/>
    </source>
</evidence>
<dbReference type="GO" id="GO:0006412">
    <property type="term" value="P:translation"/>
    <property type="evidence" value="ECO:0007669"/>
    <property type="project" value="InterPro"/>
</dbReference>
<keyword evidence="14" id="KW-1185">Reference proteome</keyword>
<proteinExistence type="inferred from homology"/>
<evidence type="ECO:0000256" key="4">
    <source>
        <dbReference type="ARBA" id="ARBA00022771"/>
    </source>
</evidence>
<organism evidence="13 14">
    <name type="scientific">Onchocerca flexuosa</name>
    <dbReference type="NCBI Taxonomy" id="387005"/>
    <lineage>
        <taxon>Eukaryota</taxon>
        <taxon>Metazoa</taxon>
        <taxon>Ecdysozoa</taxon>
        <taxon>Nematoda</taxon>
        <taxon>Chromadorea</taxon>
        <taxon>Rhabditida</taxon>
        <taxon>Spirurina</taxon>
        <taxon>Spiruromorpha</taxon>
        <taxon>Filarioidea</taxon>
        <taxon>Onchocercidae</taxon>
        <taxon>Onchocerca</taxon>
    </lineage>
</organism>
<evidence type="ECO:0000256" key="9">
    <source>
        <dbReference type="ARBA" id="ARBA00035191"/>
    </source>
</evidence>
<dbReference type="PANTHER" id="PTHR13477">
    <property type="entry name" value="MITOCHONDRIAL 39S RIBOSOMAL PROTEIN L49"/>
    <property type="match status" value="1"/>
</dbReference>
<dbReference type="PROSITE" id="PS50089">
    <property type="entry name" value="ZF_RING_2"/>
    <property type="match status" value="1"/>
</dbReference>
<dbReference type="OrthoDB" id="5876225at2759"/>
<evidence type="ECO:0000256" key="7">
    <source>
        <dbReference type="ARBA" id="ARBA00023128"/>
    </source>
</evidence>
<dbReference type="SUPFAM" id="SSF57850">
    <property type="entry name" value="RING/U-box"/>
    <property type="match status" value="1"/>
</dbReference>
<dbReference type="Pfam" id="PF13445">
    <property type="entry name" value="zf-RING_UBOX"/>
    <property type="match status" value="1"/>
</dbReference>
<dbReference type="InterPro" id="IPR013083">
    <property type="entry name" value="Znf_RING/FYVE/PHD"/>
</dbReference>
<evidence type="ECO:0000256" key="8">
    <source>
        <dbReference type="ARBA" id="ARBA00023274"/>
    </source>
</evidence>
<keyword evidence="4 11" id="KW-0863">Zinc-finger</keyword>
<keyword evidence="8" id="KW-0687">Ribonucleoprotein</keyword>
<evidence type="ECO:0000256" key="6">
    <source>
        <dbReference type="ARBA" id="ARBA00022980"/>
    </source>
</evidence>
<dbReference type="AlphaFoldDB" id="A0A238C4T1"/>
<evidence type="ECO:0000256" key="1">
    <source>
        <dbReference type="ARBA" id="ARBA00004173"/>
    </source>
</evidence>
<dbReference type="InterPro" id="IPR017907">
    <property type="entry name" value="Znf_RING_CS"/>
</dbReference>
<comment type="similarity">
    <text evidence="2">Belongs to the mitochondrion-specific ribosomal protein mL49 family.</text>
</comment>